<proteinExistence type="predicted"/>
<reference evidence="3" key="1">
    <citation type="journal article" date="2018" name="Nat. Microbiol.">
        <title>Leveraging single-cell genomics to expand the fungal tree of life.</title>
        <authorList>
            <person name="Ahrendt S.R."/>
            <person name="Quandt C.A."/>
            <person name="Ciobanu D."/>
            <person name="Clum A."/>
            <person name="Salamov A."/>
            <person name="Andreopoulos B."/>
            <person name="Cheng J.F."/>
            <person name="Woyke T."/>
            <person name="Pelin A."/>
            <person name="Henrissat B."/>
            <person name="Reynolds N.K."/>
            <person name="Benny G.L."/>
            <person name="Smith M.E."/>
            <person name="James T.Y."/>
            <person name="Grigoriev I.V."/>
        </authorList>
    </citation>
    <scope>NUCLEOTIDE SEQUENCE [LARGE SCALE GENOMIC DNA]</scope>
    <source>
        <strain evidence="3">CSF55</strain>
    </source>
</reference>
<feature type="transmembrane region" description="Helical" evidence="1">
    <location>
        <begin position="149"/>
        <end position="170"/>
    </location>
</feature>
<keyword evidence="1" id="KW-0812">Transmembrane</keyword>
<dbReference type="EMBL" id="ML005876">
    <property type="protein sequence ID" value="RKP17369.1"/>
    <property type="molecule type" value="Genomic_DNA"/>
</dbReference>
<accession>A0A4V1IZA4</accession>
<organism evidence="2 3">
    <name type="scientific">Rozella allomycis (strain CSF55)</name>
    <dbReference type="NCBI Taxonomy" id="988480"/>
    <lineage>
        <taxon>Eukaryota</taxon>
        <taxon>Fungi</taxon>
        <taxon>Fungi incertae sedis</taxon>
        <taxon>Cryptomycota</taxon>
        <taxon>Cryptomycota incertae sedis</taxon>
        <taxon>Rozella</taxon>
    </lineage>
</organism>
<gene>
    <name evidence="2" type="ORF">ROZALSC1DRAFT_24278</name>
</gene>
<evidence type="ECO:0000313" key="2">
    <source>
        <dbReference type="EMBL" id="RKP17369.1"/>
    </source>
</evidence>
<evidence type="ECO:0000313" key="3">
    <source>
        <dbReference type="Proteomes" id="UP000281549"/>
    </source>
</evidence>
<sequence length="188" mass="20761">MNLTPLKVMKGDSLSSLKGDSLSSLKGDSLKVELNNSFNSVAVNSPVRTSSLTPIKSPILSPSNLKSTSGETNLNLPITSPLKQYYLRQSPQTVQIPSRPKIPIPDEILSKKRRTSKLSIVSFPDDEESLKSTRKKFQSLKVQEITPKIRANCLLMLFSLLLAVFGPSNIKVMMMLQRIKGHPQGLET</sequence>
<name>A0A4V1IZA4_ROZAC</name>
<dbReference type="Proteomes" id="UP000281549">
    <property type="component" value="Unassembled WGS sequence"/>
</dbReference>
<keyword evidence="1" id="KW-0472">Membrane</keyword>
<evidence type="ECO:0000256" key="1">
    <source>
        <dbReference type="SAM" id="Phobius"/>
    </source>
</evidence>
<dbReference type="AlphaFoldDB" id="A0A4V1IZA4"/>
<keyword evidence="1" id="KW-1133">Transmembrane helix</keyword>
<protein>
    <submittedName>
        <fullName evidence="2">Uncharacterized protein</fullName>
    </submittedName>
</protein>